<dbReference type="Pfam" id="PF13692">
    <property type="entry name" value="Glyco_trans_1_4"/>
    <property type="match status" value="1"/>
</dbReference>
<keyword evidence="1" id="KW-0808">Transferase</keyword>
<dbReference type="InterPro" id="IPR000318">
    <property type="entry name" value="Nase_comp1_CS"/>
</dbReference>
<organism evidence="1 2">
    <name type="scientific">Aeromonas sobria</name>
    <dbReference type="NCBI Taxonomy" id="646"/>
    <lineage>
        <taxon>Bacteria</taxon>
        <taxon>Pseudomonadati</taxon>
        <taxon>Pseudomonadota</taxon>
        <taxon>Gammaproteobacteria</taxon>
        <taxon>Aeromonadales</taxon>
        <taxon>Aeromonadaceae</taxon>
        <taxon>Aeromonas</taxon>
    </lineage>
</organism>
<dbReference type="GeneID" id="58922416"/>
<dbReference type="Gene3D" id="3.40.50.2000">
    <property type="entry name" value="Glycogen Phosphorylase B"/>
    <property type="match status" value="1"/>
</dbReference>
<comment type="caution">
    <text evidence="1">The sequence shown here is derived from an EMBL/GenBank/DDBJ whole genome shotgun (WGS) entry which is preliminary data.</text>
</comment>
<protein>
    <submittedName>
        <fullName evidence="1">Glycosyl transferase</fullName>
    </submittedName>
</protein>
<name>A0A1S2CUQ1_AERSO</name>
<accession>A0A1S2CUQ1</accession>
<dbReference type="SUPFAM" id="SSF53756">
    <property type="entry name" value="UDP-Glycosyltransferase/glycogen phosphorylase"/>
    <property type="match status" value="1"/>
</dbReference>
<dbReference type="PROSITE" id="PS00699">
    <property type="entry name" value="NITROGENASE_1_1"/>
    <property type="match status" value="1"/>
</dbReference>
<evidence type="ECO:0000313" key="2">
    <source>
        <dbReference type="Proteomes" id="UP000179934"/>
    </source>
</evidence>
<dbReference type="PANTHER" id="PTHR45947">
    <property type="entry name" value="SULFOQUINOVOSYL TRANSFERASE SQD2"/>
    <property type="match status" value="1"/>
</dbReference>
<dbReference type="OrthoDB" id="9802525at2"/>
<dbReference type="RefSeq" id="WP_052443825.1">
    <property type="nucleotide sequence ID" value="NZ_CDBW01000018.1"/>
</dbReference>
<dbReference type="PANTHER" id="PTHR45947:SF3">
    <property type="entry name" value="SULFOQUINOVOSYL TRANSFERASE SQD2"/>
    <property type="match status" value="1"/>
</dbReference>
<dbReference type="GO" id="GO:0016757">
    <property type="term" value="F:glycosyltransferase activity"/>
    <property type="evidence" value="ECO:0007669"/>
    <property type="project" value="TreeGrafter"/>
</dbReference>
<reference evidence="1 2" key="1">
    <citation type="submission" date="2016-09" db="EMBL/GenBank/DDBJ databases">
        <title>Draft Genome Sequence of Aeromonas sobria Strain 08005, Isolated from Sick Rana catesbeiana.</title>
        <authorList>
            <person name="Yang Q."/>
        </authorList>
    </citation>
    <scope>NUCLEOTIDE SEQUENCE [LARGE SCALE GENOMIC DNA]</scope>
    <source>
        <strain evidence="1 2">08005</strain>
    </source>
</reference>
<dbReference type="AlphaFoldDB" id="A0A1S2CUQ1"/>
<sequence length="375" mass="41432">MSSQMGAEKVLIVDPIAFRGGSKVATEVVLAELSKRMPAMACHVMTEDADSWPHCPHHRLWIPAIVRGRESGWRYLLKQGWQTLLILWQVWRLGGVSCLVAASGPGVDLCCYWAGQLLGIPVVQFIHGPVGCSGLSARALWRARAVFYLDSCRASLTTILTRLGQSHFPPHWQSFTNGLSSQSWPTATAGGTDILWAASLLRWKGLDTMLAAHQQMRGERPELVVCYLQPKNSLQPCSHIAPELPSTRWHANPVNLDEIRSECGIFVSTSQQEPFGLSILEAMAAGLCVVIPADGAWWDQRLHDGVECCKYQPDDPDDLARVLGTLNTMPDVVATLGRNARAHAATHYKAADTYQGIIDQWEALLRRESFSLCKE</sequence>
<dbReference type="Proteomes" id="UP000179934">
    <property type="component" value="Unassembled WGS sequence"/>
</dbReference>
<evidence type="ECO:0000313" key="1">
    <source>
        <dbReference type="EMBL" id="OHY91421.1"/>
    </source>
</evidence>
<dbReference type="InterPro" id="IPR050194">
    <property type="entry name" value="Glycosyltransferase_grp1"/>
</dbReference>
<dbReference type="GO" id="GO:0016163">
    <property type="term" value="F:nitrogenase activity"/>
    <property type="evidence" value="ECO:0007669"/>
    <property type="project" value="InterPro"/>
</dbReference>
<dbReference type="EMBL" id="MKFU01000022">
    <property type="protein sequence ID" value="OHY91421.1"/>
    <property type="molecule type" value="Genomic_DNA"/>
</dbReference>
<proteinExistence type="predicted"/>
<gene>
    <name evidence="1" type="ORF">BJD16_16815</name>
</gene>
<dbReference type="CDD" id="cd03801">
    <property type="entry name" value="GT4_PimA-like"/>
    <property type="match status" value="1"/>
</dbReference>
<dbReference type="STRING" id="646.BJD16_16815"/>